<dbReference type="Gene3D" id="1.20.1250.20">
    <property type="entry name" value="MFS general substrate transporter like domains"/>
    <property type="match status" value="2"/>
</dbReference>
<dbReference type="RefSeq" id="WP_186878752.1">
    <property type="nucleotide sequence ID" value="NZ_JACOPN010000006.1"/>
</dbReference>
<reference evidence="2" key="1">
    <citation type="submission" date="2020-08" db="EMBL/GenBank/DDBJ databases">
        <title>Genome public.</title>
        <authorList>
            <person name="Liu C."/>
            <person name="Sun Q."/>
        </authorList>
    </citation>
    <scope>NUCLEOTIDE SEQUENCE</scope>
    <source>
        <strain evidence="2">BX5</strain>
    </source>
</reference>
<dbReference type="AlphaFoldDB" id="A0A8J6J4E9"/>
<feature type="transmembrane region" description="Helical" evidence="1">
    <location>
        <begin position="12"/>
        <end position="35"/>
    </location>
</feature>
<feature type="transmembrane region" description="Helical" evidence="1">
    <location>
        <begin position="56"/>
        <end position="75"/>
    </location>
</feature>
<feature type="transmembrane region" description="Helical" evidence="1">
    <location>
        <begin position="172"/>
        <end position="193"/>
    </location>
</feature>
<accession>A0A8J6J4E9</accession>
<keyword evidence="3" id="KW-1185">Reference proteome</keyword>
<evidence type="ECO:0000256" key="1">
    <source>
        <dbReference type="SAM" id="Phobius"/>
    </source>
</evidence>
<protein>
    <submittedName>
        <fullName evidence="2">MFS transporter</fullName>
    </submittedName>
</protein>
<keyword evidence="1" id="KW-1133">Transmembrane helix</keyword>
<feature type="transmembrane region" description="Helical" evidence="1">
    <location>
        <begin position="351"/>
        <end position="372"/>
    </location>
</feature>
<gene>
    <name evidence="2" type="ORF">H8S55_09330</name>
</gene>
<feature type="transmembrane region" description="Helical" evidence="1">
    <location>
        <begin position="278"/>
        <end position="300"/>
    </location>
</feature>
<feature type="transmembrane region" description="Helical" evidence="1">
    <location>
        <begin position="312"/>
        <end position="330"/>
    </location>
</feature>
<feature type="transmembrane region" description="Helical" evidence="1">
    <location>
        <begin position="378"/>
        <end position="398"/>
    </location>
</feature>
<evidence type="ECO:0000313" key="2">
    <source>
        <dbReference type="EMBL" id="MBC5717519.1"/>
    </source>
</evidence>
<organism evidence="2 3">
    <name type="scientific">Flintibacter faecis</name>
    <dbReference type="NCBI Taxonomy" id="2763047"/>
    <lineage>
        <taxon>Bacteria</taxon>
        <taxon>Bacillati</taxon>
        <taxon>Bacillota</taxon>
        <taxon>Clostridia</taxon>
        <taxon>Eubacteriales</taxon>
        <taxon>Flintibacter</taxon>
    </lineage>
</organism>
<feature type="transmembrane region" description="Helical" evidence="1">
    <location>
        <begin position="81"/>
        <end position="106"/>
    </location>
</feature>
<feature type="transmembrane region" description="Helical" evidence="1">
    <location>
        <begin position="248"/>
        <end position="266"/>
    </location>
</feature>
<proteinExistence type="predicted"/>
<comment type="caution">
    <text evidence="2">The sequence shown here is derived from an EMBL/GenBank/DDBJ whole genome shotgun (WGS) entry which is preliminary data.</text>
</comment>
<evidence type="ECO:0000313" key="3">
    <source>
        <dbReference type="Proteomes" id="UP000602260"/>
    </source>
</evidence>
<feature type="transmembrane region" description="Helical" evidence="1">
    <location>
        <begin position="144"/>
        <end position="166"/>
    </location>
</feature>
<feature type="transmembrane region" description="Helical" evidence="1">
    <location>
        <begin position="214"/>
        <end position="236"/>
    </location>
</feature>
<dbReference type="Proteomes" id="UP000602260">
    <property type="component" value="Unassembled WGS sequence"/>
</dbReference>
<dbReference type="InterPro" id="IPR036259">
    <property type="entry name" value="MFS_trans_sf"/>
</dbReference>
<keyword evidence="1" id="KW-0472">Membrane</keyword>
<dbReference type="EMBL" id="JACOPN010000006">
    <property type="protein sequence ID" value="MBC5717519.1"/>
    <property type="molecule type" value="Genomic_DNA"/>
</dbReference>
<name>A0A8J6J4E9_9FIRM</name>
<keyword evidence="1" id="KW-0812">Transmembrane</keyword>
<dbReference type="SUPFAM" id="SSF103473">
    <property type="entry name" value="MFS general substrate transporter"/>
    <property type="match status" value="1"/>
</dbReference>
<sequence>MEESVRQRSIRLFTLVLAFLAVAGGLGASIFSNYYSEVYHIDAIQRGFLEIPRESPGILCMLLVAVLAPLGNLWMSVVAQALVLIGLVVMGLFSPSYGVMLAFLFLHSMGMHLFMPLNDAISMDLAEQGKVGAMMGRFKSVNTVVTMLAACAVFVGFRTGIFSFAAPVILPFVIAALAAGAAIILLTVMARGMGSPKGRTHPFRLLFRRQYTPYYLVTLAYGCQKRIKIVFAPWVIIQLLGKGADTVALLSIATYFVGSWFAPLLGRMLDKLGTRKMLWLESGYILASFTLMGVLAGMLSSGALAADGWQCWLVYAAYVLCILFEQFNMVHSFLMRSIALDPEEVTETLSVGLSVDHIMAISVSPVMGIIWAKFGVSYVFYLAALSCVLQLAAAHLVGRKNPSKPVPR</sequence>